<dbReference type="PANTHER" id="PTHR22765">
    <property type="entry name" value="RING FINGER AND PROTEASE ASSOCIATED DOMAIN-CONTAINING"/>
    <property type="match status" value="1"/>
</dbReference>
<comment type="caution">
    <text evidence="6">The sequence shown here is derived from an EMBL/GenBank/DDBJ whole genome shotgun (WGS) entry which is preliminary data.</text>
</comment>
<keyword evidence="1 3" id="KW-0863">Zinc-finger</keyword>
<evidence type="ECO:0000256" key="1">
    <source>
        <dbReference type="ARBA" id="ARBA00022771"/>
    </source>
</evidence>
<protein>
    <recommendedName>
        <fullName evidence="5">RING-type domain-containing protein</fullName>
    </recommendedName>
</protein>
<dbReference type="GO" id="GO:0006511">
    <property type="term" value="P:ubiquitin-dependent protein catabolic process"/>
    <property type="evidence" value="ECO:0007669"/>
    <property type="project" value="TreeGrafter"/>
</dbReference>
<organism evidence="6 7">
    <name type="scientific">Araneus ventricosus</name>
    <name type="common">Orbweaver spider</name>
    <name type="synonym">Epeira ventricosa</name>
    <dbReference type="NCBI Taxonomy" id="182803"/>
    <lineage>
        <taxon>Eukaryota</taxon>
        <taxon>Metazoa</taxon>
        <taxon>Ecdysozoa</taxon>
        <taxon>Arthropoda</taxon>
        <taxon>Chelicerata</taxon>
        <taxon>Arachnida</taxon>
        <taxon>Araneae</taxon>
        <taxon>Araneomorphae</taxon>
        <taxon>Entelegynae</taxon>
        <taxon>Araneoidea</taxon>
        <taxon>Araneidae</taxon>
        <taxon>Araneus</taxon>
    </lineage>
</organism>
<feature type="domain" description="RING-type" evidence="5">
    <location>
        <begin position="86"/>
        <end position="126"/>
    </location>
</feature>
<evidence type="ECO:0000259" key="5">
    <source>
        <dbReference type="PROSITE" id="PS50089"/>
    </source>
</evidence>
<dbReference type="OrthoDB" id="6424625at2759"/>
<keyword evidence="7" id="KW-1185">Reference proteome</keyword>
<dbReference type="Gene3D" id="3.30.40.10">
    <property type="entry name" value="Zinc/RING finger domain, C3HC4 (zinc finger)"/>
    <property type="match status" value="1"/>
</dbReference>
<gene>
    <name evidence="6" type="ORF">AVEN_275047_1</name>
</gene>
<dbReference type="EMBL" id="BGPR01000703">
    <property type="protein sequence ID" value="GBM32282.1"/>
    <property type="molecule type" value="Genomic_DNA"/>
</dbReference>
<feature type="region of interest" description="Disordered" evidence="4">
    <location>
        <begin position="1"/>
        <end position="60"/>
    </location>
</feature>
<dbReference type="PROSITE" id="PS50089">
    <property type="entry name" value="ZF_RING_2"/>
    <property type="match status" value="1"/>
</dbReference>
<evidence type="ECO:0000256" key="3">
    <source>
        <dbReference type="PROSITE-ProRule" id="PRU00175"/>
    </source>
</evidence>
<evidence type="ECO:0000256" key="4">
    <source>
        <dbReference type="SAM" id="MobiDB-lite"/>
    </source>
</evidence>
<dbReference type="GO" id="GO:0061630">
    <property type="term" value="F:ubiquitin protein ligase activity"/>
    <property type="evidence" value="ECO:0007669"/>
    <property type="project" value="TreeGrafter"/>
</dbReference>
<dbReference type="InterPro" id="IPR013083">
    <property type="entry name" value="Znf_RING/FYVE/PHD"/>
</dbReference>
<dbReference type="AlphaFoldDB" id="A0A4Y2ESP8"/>
<dbReference type="InterPro" id="IPR001841">
    <property type="entry name" value="Znf_RING"/>
</dbReference>
<accession>A0A4Y2ESP8</accession>
<keyword evidence="1 3" id="KW-0479">Metal-binding</keyword>
<reference evidence="6 7" key="1">
    <citation type="journal article" date="2019" name="Sci. Rep.">
        <title>Orb-weaving spider Araneus ventricosus genome elucidates the spidroin gene catalogue.</title>
        <authorList>
            <person name="Kono N."/>
            <person name="Nakamura H."/>
            <person name="Ohtoshi R."/>
            <person name="Moran D.A.P."/>
            <person name="Shinohara A."/>
            <person name="Yoshida Y."/>
            <person name="Fujiwara M."/>
            <person name="Mori M."/>
            <person name="Tomita M."/>
            <person name="Arakawa K."/>
        </authorList>
    </citation>
    <scope>NUCLEOTIDE SEQUENCE [LARGE SCALE GENOMIC DNA]</scope>
</reference>
<feature type="compositionally biased region" description="Basic and acidic residues" evidence="4">
    <location>
        <begin position="1"/>
        <end position="15"/>
    </location>
</feature>
<proteinExistence type="predicted"/>
<keyword evidence="2" id="KW-0862">Zinc</keyword>
<evidence type="ECO:0000256" key="2">
    <source>
        <dbReference type="ARBA" id="ARBA00022833"/>
    </source>
</evidence>
<dbReference type="Pfam" id="PF13639">
    <property type="entry name" value="zf-RING_2"/>
    <property type="match status" value="1"/>
</dbReference>
<dbReference type="InterPro" id="IPR051826">
    <property type="entry name" value="E3_ubiquitin-ligase_domain"/>
</dbReference>
<dbReference type="GO" id="GO:0008270">
    <property type="term" value="F:zinc ion binding"/>
    <property type="evidence" value="ECO:0007669"/>
    <property type="project" value="UniProtKB-KW"/>
</dbReference>
<dbReference type="SUPFAM" id="SSF57850">
    <property type="entry name" value="RING/U-box"/>
    <property type="match status" value="1"/>
</dbReference>
<dbReference type="SMART" id="SM00184">
    <property type="entry name" value="RING"/>
    <property type="match status" value="1"/>
</dbReference>
<evidence type="ECO:0000313" key="6">
    <source>
        <dbReference type="EMBL" id="GBM32282.1"/>
    </source>
</evidence>
<dbReference type="Proteomes" id="UP000499080">
    <property type="component" value="Unassembled WGS sequence"/>
</dbReference>
<sequence length="163" mass="19011">MADSQENRSSEEKKRSTVYNLRPPKPKIAKIEDEPKPPPVPKSIAKRKANKRPTTSTKGWRIMVPEGRPRVASYAPQNPPNGEIFCSICLDTTTDLRNRQLYCGHKFHSKCIGDWLRLKYSCPVCRVSADEISERYLNRFREFAENLNHWLLQRATRNPVFRR</sequence>
<evidence type="ECO:0000313" key="7">
    <source>
        <dbReference type="Proteomes" id="UP000499080"/>
    </source>
</evidence>
<name>A0A4Y2ESP8_ARAVE</name>